<evidence type="ECO:0000313" key="2">
    <source>
        <dbReference type="Proteomes" id="UP000419144"/>
    </source>
</evidence>
<reference evidence="1" key="1">
    <citation type="submission" date="2019-11" db="EMBL/GenBank/DDBJ databases">
        <title>Leishmania tarentolae CDS.</title>
        <authorList>
            <person name="Goto Y."/>
            <person name="Yamagishi J."/>
        </authorList>
    </citation>
    <scope>NUCLEOTIDE SEQUENCE [LARGE SCALE GENOMIC DNA]</scope>
    <source>
        <strain evidence="1">Parrot Tar II</strain>
    </source>
</reference>
<gene>
    <name evidence="1" type="ORF">LtaPh_2921000</name>
</gene>
<dbReference type="AlphaFoldDB" id="A0A640KSN3"/>
<dbReference type="Proteomes" id="UP000419144">
    <property type="component" value="Unassembled WGS sequence"/>
</dbReference>
<sequence length="213" mass="23207">MGACECQVSTCRRCIASVAGGLRGGSGGGAVGIKIHALPRPLLQCNVYTATRHPRRFLATTLSIVMRLRWYLVIASRAHGHEYELRLGGASVLSAASDTFVIIVLVKCNARTLLSGSHGRWHMCSPYLPHVRYLCKKKQRRLSTPVHASPVLKAAEMVPQLSATYASAETPPPLVAHDPVLAQYVDKNRRCGYGRGSVLRHTDGVLVEQVSDR</sequence>
<organism evidence="1 2">
    <name type="scientific">Leishmania tarentolae</name>
    <name type="common">Sauroleishmania tarentolae</name>
    <dbReference type="NCBI Taxonomy" id="5689"/>
    <lineage>
        <taxon>Eukaryota</taxon>
        <taxon>Discoba</taxon>
        <taxon>Euglenozoa</taxon>
        <taxon>Kinetoplastea</taxon>
        <taxon>Metakinetoplastina</taxon>
        <taxon>Trypanosomatida</taxon>
        <taxon>Trypanosomatidae</taxon>
        <taxon>Leishmaniinae</taxon>
        <taxon>Leishmania</taxon>
        <taxon>lizard Leishmania</taxon>
    </lineage>
</organism>
<proteinExistence type="predicted"/>
<dbReference type="EMBL" id="BLBS01000041">
    <property type="protein sequence ID" value="GET90489.1"/>
    <property type="molecule type" value="Genomic_DNA"/>
</dbReference>
<evidence type="ECO:0000313" key="1">
    <source>
        <dbReference type="EMBL" id="GET90489.1"/>
    </source>
</evidence>
<comment type="caution">
    <text evidence="1">The sequence shown here is derived from an EMBL/GenBank/DDBJ whole genome shotgun (WGS) entry which is preliminary data.</text>
</comment>
<dbReference type="VEuPathDB" id="TriTrypDB:LtaPh_2921000"/>
<name>A0A640KSN3_LEITA</name>
<keyword evidence="2" id="KW-1185">Reference proteome</keyword>
<protein>
    <submittedName>
        <fullName evidence="1">Uncharacterized protein</fullName>
    </submittedName>
</protein>
<accession>A0A640KSN3</accession>